<evidence type="ECO:0000313" key="1">
    <source>
        <dbReference type="EMBL" id="KAH9717514.1"/>
    </source>
</evidence>
<evidence type="ECO:0000313" key="2">
    <source>
        <dbReference type="Proteomes" id="UP000829398"/>
    </source>
</evidence>
<sequence>MKTILNTLRAAGNNMSDEDFIMCVLAGVGPKYDSVVTNINSMPETPSLSEVYGMLLSQETRTKQNLSTGSLEANFTQMRNGRRNWGYGERFGNQQQPGIVFRNPGGGSGNGGSGGPGQVNQNAQDKGKGKAVAENESSESKGPCQICFKMGHTAAECWHRFKKNYVPQPNRRRGAYMASAEGQSSNAWYFDSGATNQVTNVIGNMNLNSEYQGNDKLTVGNGNKLHISHIGYSMLPTYNPHKHIKLHNILCVPDIAKNLISVSKLLHDNDINVEFHKSVCFIKDKSQGKILVKGVAKDGLHELLCMPTHLSGNKVTYAAELSSFSKPESISCISNPMSIMCFNFSVGSNESVCTNEVLEKFQAVSFSTSIPSESTQQKVAHSQSQATARNSEQLSNPVQDEACENLNLNTISNNHSPAQFPSNSSEENCTLPPITEPNTQASNTQKDLSLHPMITRSKAGIFKPKVNINNAFLNGELTETVYMPQPEGFEDKRRPNHICKLKKALYGLRQAPRVWNSAEIIIVLVYVDDIIVTGSDNKGIEGVIGKLSGAFALKDLGNLSYFLGIQVIRNQNSILLSQAKYVQDLLTKTEMESCKGIKSPFSTSEKLKKAYTDADWASDPDDRRSISGYCVFLGDNLVAWSSRKQGMVARSTAESEYRAMALCTTEITWINSLFDERKIEMQRIPMILSDSTSAAAIATNPVYHSKTKHFEIDLHFIRDKVTQGELEISFVSSRDKIADILTKPLPYYKFSQFRSTLNVFDKTLSLREGVENSDYEESTIDPKAMLVCHLSNYFQRLADEEGEVYPMSWQNCYAEEYLHHCIREVKIEHCRGYPSEACIDRRSFSSEDGEIMEKIDDFWRFSLESDYKDEPNYSDKSNYSDESNDNQ</sequence>
<comment type="caution">
    <text evidence="1">The sequence shown here is derived from an EMBL/GenBank/DDBJ whole genome shotgun (WGS) entry which is preliminary data.</text>
</comment>
<keyword evidence="2" id="KW-1185">Reference proteome</keyword>
<accession>A0ACB8JIZ5</accession>
<proteinExistence type="predicted"/>
<name>A0ACB8JIZ5_CITSI</name>
<protein>
    <submittedName>
        <fullName evidence="1">Uncharacterized protein</fullName>
    </submittedName>
</protein>
<dbReference type="EMBL" id="CM039176">
    <property type="protein sequence ID" value="KAH9717514.1"/>
    <property type="molecule type" value="Genomic_DNA"/>
</dbReference>
<dbReference type="Proteomes" id="UP000829398">
    <property type="component" value="Chromosome 7"/>
</dbReference>
<gene>
    <name evidence="1" type="ORF">KPL71_021849</name>
</gene>
<organism evidence="1 2">
    <name type="scientific">Citrus sinensis</name>
    <name type="common">Sweet orange</name>
    <name type="synonym">Citrus aurantium var. sinensis</name>
    <dbReference type="NCBI Taxonomy" id="2711"/>
    <lineage>
        <taxon>Eukaryota</taxon>
        <taxon>Viridiplantae</taxon>
        <taxon>Streptophyta</taxon>
        <taxon>Embryophyta</taxon>
        <taxon>Tracheophyta</taxon>
        <taxon>Spermatophyta</taxon>
        <taxon>Magnoliopsida</taxon>
        <taxon>eudicotyledons</taxon>
        <taxon>Gunneridae</taxon>
        <taxon>Pentapetalae</taxon>
        <taxon>rosids</taxon>
        <taxon>malvids</taxon>
        <taxon>Sapindales</taxon>
        <taxon>Rutaceae</taxon>
        <taxon>Aurantioideae</taxon>
        <taxon>Citrus</taxon>
    </lineage>
</organism>
<reference evidence="2" key="1">
    <citation type="journal article" date="2023" name="Hortic. Res.">
        <title>A chromosome-level phased genome enabling allele-level studies in sweet orange: a case study on citrus Huanglongbing tolerance.</title>
        <authorList>
            <person name="Wu B."/>
            <person name="Yu Q."/>
            <person name="Deng Z."/>
            <person name="Duan Y."/>
            <person name="Luo F."/>
            <person name="Gmitter F. Jr."/>
        </authorList>
    </citation>
    <scope>NUCLEOTIDE SEQUENCE [LARGE SCALE GENOMIC DNA]</scope>
    <source>
        <strain evidence="2">cv. Valencia</strain>
    </source>
</reference>